<organism evidence="1 2">
    <name type="scientific">Mycoplasmopsis edwardii</name>
    <dbReference type="NCBI Taxonomy" id="53558"/>
    <lineage>
        <taxon>Bacteria</taxon>
        <taxon>Bacillati</taxon>
        <taxon>Mycoplasmatota</taxon>
        <taxon>Mycoplasmoidales</taxon>
        <taxon>Metamycoplasmataceae</taxon>
        <taxon>Mycoplasmopsis</taxon>
    </lineage>
</organism>
<name>A0ACD4PIV5_9BACT</name>
<sequence length="885" mass="100375">MNENKKIILHTIVFKEKAVAFPGAIVEREFENVDDFLSFEKAKKGDTFAVLYQVENTGLNSRGIIATFLKLNKYDGSKKSKPKYTITFKVKSFYDAEELGLVVFDKEKGGIIKELIDQSRIDELLETKGLGGFGFGTAGFRDDIDPFDTILNINDLTSELTKMTDMLKNLAKPIENDSKTSSTFESFVLDKLPLEKSKNATISWIETLINENSEYSKSENYTQRTRELLFTILSYLNDEFFNKSELFEEFSMSKITEVLVKVSDVLGLSAEINQQVQTNMNKKLSIQQKEFILREKVKVLQEELSNINVPINEDDYSRDLKDKVKNKIYPDSVKKLISEENKRSSEMMPVSPEASISKTYVANLKKLPWRKTQKEFLDIKYAREVLDKYHYGLDKVKERIIEYIAVIINQKLNDKDTSKKLSLDSEHEVDMSLFKEDKNEKETFNNVPIICLVGPPGTGKTSLSKAIAESLKRKFIKISLGGVHDESEIRGHRRTYVGAMPGKLIKGILKAEVSNPVILLDEIDKMASTNKGDPASAMLEVLDPEQNSKFQDHYLEHEYDLSKAIFIATANYYENIPHALIDRVEVIELSSYTLTEKINIAKNHLLPKVIEQVGLKENFFNIDDKTFEYIIKHYTNEAGVRGLKRILDKIARKYTLKLLETPEKDRPSSYTVKVEDLEDLIGVVIYKRESELEEEKPGTVNGLAYTSYGGSTLQIEVNIYPGKEEIKITGSLKDVMKESAQISLSYVKSNASRFGIEGFDFDKNTIHIHVPEGAVPKDGPSAGVTFTTALISALKKFSVPSKYGMTGEITLRGKVLDIGGLKEKSFAASQKSISTVFIPEGNVKNLKDIPEEIKKTITYIPVKNYEEIYDVIFMNKKPLKEIKVK</sequence>
<dbReference type="EC" id="3.4.21.53" evidence="1"/>
<dbReference type="EMBL" id="CP114370">
    <property type="protein sequence ID" value="WBP84235.1"/>
    <property type="molecule type" value="Genomic_DNA"/>
</dbReference>
<evidence type="ECO:0000313" key="1">
    <source>
        <dbReference type="EMBL" id="WBP84235.1"/>
    </source>
</evidence>
<dbReference type="Proteomes" id="UP001213039">
    <property type="component" value="Chromosome"/>
</dbReference>
<reference evidence="1" key="1">
    <citation type="submission" date="2022-12" db="EMBL/GenBank/DDBJ databases">
        <authorList>
            <consortium name="Asia Pacific Centre for Animal Health"/>
            <person name="Klose S.M."/>
            <person name="Legione A.R."/>
            <person name="Monotti I."/>
            <person name="Bushell R."/>
            <person name="Marenda M.S."/>
            <person name="Sugiyama T."/>
            <person name="Browning G.F."/>
            <person name="Vaz P.K."/>
        </authorList>
    </citation>
    <scope>NUCLEOTIDE SEQUENCE</scope>
    <source>
        <strain evidence="1">Felid995</strain>
    </source>
</reference>
<accession>A0ACD4PIV5</accession>
<keyword evidence="2" id="KW-1185">Reference proteome</keyword>
<keyword evidence="1" id="KW-0378">Hydrolase</keyword>
<proteinExistence type="predicted"/>
<protein>
    <submittedName>
        <fullName evidence="1">Endopeptidase La</fullName>
        <ecNumber evidence="1">3.4.21.53</ecNumber>
    </submittedName>
</protein>
<evidence type="ECO:0000313" key="2">
    <source>
        <dbReference type="Proteomes" id="UP001213039"/>
    </source>
</evidence>
<gene>
    <name evidence="1" type="primary">lon</name>
    <name evidence="1" type="ORF">Me_995_000209</name>
</gene>